<dbReference type="RefSeq" id="WP_191615233.1">
    <property type="nucleotide sequence ID" value="NZ_JACYFG010000002.1"/>
</dbReference>
<dbReference type="CDD" id="cd08773">
    <property type="entry name" value="FpgNei_N"/>
    <property type="match status" value="1"/>
</dbReference>
<evidence type="ECO:0000256" key="5">
    <source>
        <dbReference type="ARBA" id="ARBA00023125"/>
    </source>
</evidence>
<dbReference type="InterPro" id="IPR010979">
    <property type="entry name" value="Ribosomal_uS13-like_H2TH"/>
</dbReference>
<dbReference type="SUPFAM" id="SSF81624">
    <property type="entry name" value="N-terminal domain of MutM-like DNA repair proteins"/>
    <property type="match status" value="1"/>
</dbReference>
<dbReference type="Proteomes" id="UP000622317">
    <property type="component" value="Unassembled WGS sequence"/>
</dbReference>
<reference evidence="11" key="1">
    <citation type="submission" date="2020-09" db="EMBL/GenBank/DDBJ databases">
        <title>Pelagicoccus enzymogenes sp. nov. with an EPS production, isolated from marine sediment.</title>
        <authorList>
            <person name="Feng X."/>
        </authorList>
    </citation>
    <scope>NUCLEOTIDE SEQUENCE</scope>
    <source>
        <strain evidence="11">NFK12</strain>
    </source>
</reference>
<dbReference type="SUPFAM" id="SSF46946">
    <property type="entry name" value="S13-like H2TH domain"/>
    <property type="match status" value="1"/>
</dbReference>
<comment type="similarity">
    <text evidence="2">Belongs to the FPG family.</text>
</comment>
<dbReference type="AlphaFoldDB" id="A0A927IFX3"/>
<dbReference type="GO" id="GO:0008270">
    <property type="term" value="F:zinc ion binding"/>
    <property type="evidence" value="ECO:0007669"/>
    <property type="project" value="InterPro"/>
</dbReference>
<dbReference type="PANTHER" id="PTHR22993">
    <property type="entry name" value="FORMAMIDOPYRIMIDINE-DNA GLYCOSYLASE"/>
    <property type="match status" value="1"/>
</dbReference>
<accession>A0A927IFX3</accession>
<sequence>MPELAEVYYHSSHWKAAQGERFRLAWLHDKTRCARGLASEALAGKLSSSTLLSGYTHGKRMLFAFSGSCFLEVHLGMTGSLHRMDVDYEERKHDHLALKSEASTLLFRDPRQFGKLALHETEGGKLPDWWEALPPEPHDVAFTSERFESVLKRREKAVLKGLLLQQELFPGVGNWMADEILWRARLRPDRRLGSLSQAERDALYRELRWVCRESLRIIGKDYSDPPKSWLFTHRWKDGGICPKSKLPLKRETVAGRTTCWSPEVQR</sequence>
<dbReference type="SMART" id="SM00898">
    <property type="entry name" value="Fapy_DNA_glyco"/>
    <property type="match status" value="1"/>
</dbReference>
<comment type="catalytic activity">
    <reaction evidence="1">
        <text>Hydrolysis of DNA containing ring-opened 7-methylguanine residues, releasing 2,6-diamino-4-hydroxy-5-(N-methyl)formamidopyrimidine.</text>
        <dbReference type="EC" id="3.2.2.23"/>
    </reaction>
</comment>
<keyword evidence="7" id="KW-0456">Lyase</keyword>
<keyword evidence="8" id="KW-0511">Multifunctional enzyme</keyword>
<dbReference type="Pfam" id="PF06831">
    <property type="entry name" value="H2TH"/>
    <property type="match status" value="1"/>
</dbReference>
<dbReference type="InterPro" id="IPR015886">
    <property type="entry name" value="H2TH_FPG"/>
</dbReference>
<dbReference type="GO" id="GO:0003684">
    <property type="term" value="F:damaged DNA binding"/>
    <property type="evidence" value="ECO:0007669"/>
    <property type="project" value="InterPro"/>
</dbReference>
<keyword evidence="12" id="KW-1185">Reference proteome</keyword>
<comment type="caution">
    <text evidence="11">The sequence shown here is derived from an EMBL/GenBank/DDBJ whole genome shotgun (WGS) entry which is preliminary data.</text>
</comment>
<evidence type="ECO:0000256" key="1">
    <source>
        <dbReference type="ARBA" id="ARBA00001668"/>
    </source>
</evidence>
<dbReference type="GO" id="GO:0016829">
    <property type="term" value="F:lyase activity"/>
    <property type="evidence" value="ECO:0007669"/>
    <property type="project" value="UniProtKB-KW"/>
</dbReference>
<evidence type="ECO:0000259" key="10">
    <source>
        <dbReference type="PROSITE" id="PS51068"/>
    </source>
</evidence>
<dbReference type="GO" id="GO:0006284">
    <property type="term" value="P:base-excision repair"/>
    <property type="evidence" value="ECO:0007669"/>
    <property type="project" value="InterPro"/>
</dbReference>
<evidence type="ECO:0000256" key="6">
    <source>
        <dbReference type="ARBA" id="ARBA00023204"/>
    </source>
</evidence>
<evidence type="ECO:0000256" key="7">
    <source>
        <dbReference type="ARBA" id="ARBA00023239"/>
    </source>
</evidence>
<evidence type="ECO:0000256" key="9">
    <source>
        <dbReference type="ARBA" id="ARBA00023295"/>
    </source>
</evidence>
<keyword evidence="4" id="KW-0378">Hydrolase</keyword>
<evidence type="ECO:0000256" key="3">
    <source>
        <dbReference type="ARBA" id="ARBA00022763"/>
    </source>
</evidence>
<dbReference type="InterPro" id="IPR035937">
    <property type="entry name" value="FPG_N"/>
</dbReference>
<keyword evidence="5" id="KW-0238">DNA-binding</keyword>
<protein>
    <submittedName>
        <fullName evidence="11">Fpg/Nei family DNA glycosylase</fullName>
    </submittedName>
</protein>
<dbReference type="PANTHER" id="PTHR22993:SF9">
    <property type="entry name" value="FORMAMIDOPYRIMIDINE-DNA GLYCOSYLASE"/>
    <property type="match status" value="1"/>
</dbReference>
<evidence type="ECO:0000256" key="4">
    <source>
        <dbReference type="ARBA" id="ARBA00022801"/>
    </source>
</evidence>
<organism evidence="11 12">
    <name type="scientific">Pelagicoccus enzymogenes</name>
    <dbReference type="NCBI Taxonomy" id="2773457"/>
    <lineage>
        <taxon>Bacteria</taxon>
        <taxon>Pseudomonadati</taxon>
        <taxon>Verrucomicrobiota</taxon>
        <taxon>Opitutia</taxon>
        <taxon>Puniceicoccales</taxon>
        <taxon>Pelagicoccaceae</taxon>
        <taxon>Pelagicoccus</taxon>
    </lineage>
</organism>
<gene>
    <name evidence="11" type="ORF">IEN85_01190</name>
</gene>
<name>A0A927IFX3_9BACT</name>
<evidence type="ECO:0000256" key="8">
    <source>
        <dbReference type="ARBA" id="ARBA00023268"/>
    </source>
</evidence>
<dbReference type="Pfam" id="PF01149">
    <property type="entry name" value="Fapy_DNA_glyco"/>
    <property type="match status" value="1"/>
</dbReference>
<evidence type="ECO:0000313" key="12">
    <source>
        <dbReference type="Proteomes" id="UP000622317"/>
    </source>
</evidence>
<dbReference type="InterPro" id="IPR012319">
    <property type="entry name" value="FPG_cat"/>
</dbReference>
<dbReference type="SMART" id="SM01232">
    <property type="entry name" value="H2TH"/>
    <property type="match status" value="1"/>
</dbReference>
<dbReference type="PROSITE" id="PS51068">
    <property type="entry name" value="FPG_CAT"/>
    <property type="match status" value="1"/>
</dbReference>
<evidence type="ECO:0000256" key="2">
    <source>
        <dbReference type="ARBA" id="ARBA00009409"/>
    </source>
</evidence>
<keyword evidence="6" id="KW-0234">DNA repair</keyword>
<dbReference type="EMBL" id="JACYFG010000002">
    <property type="protein sequence ID" value="MBD5778108.1"/>
    <property type="molecule type" value="Genomic_DNA"/>
</dbReference>
<feature type="domain" description="Formamidopyrimidine-DNA glycosylase catalytic" evidence="10">
    <location>
        <begin position="2"/>
        <end position="114"/>
    </location>
</feature>
<proteinExistence type="inferred from homology"/>
<dbReference type="Gene3D" id="3.20.190.10">
    <property type="entry name" value="MutM-like, N-terminal"/>
    <property type="match status" value="1"/>
</dbReference>
<dbReference type="GO" id="GO:0003906">
    <property type="term" value="F:DNA-(apurinic or apyrimidinic site) endonuclease activity"/>
    <property type="evidence" value="ECO:0007669"/>
    <property type="project" value="InterPro"/>
</dbReference>
<evidence type="ECO:0000313" key="11">
    <source>
        <dbReference type="EMBL" id="MBD5778108.1"/>
    </source>
</evidence>
<keyword evidence="9" id="KW-0326">Glycosidase</keyword>
<keyword evidence="3" id="KW-0227">DNA damage</keyword>
<dbReference type="GO" id="GO:0008534">
    <property type="term" value="F:oxidized purine nucleobase lesion DNA N-glycosylase activity"/>
    <property type="evidence" value="ECO:0007669"/>
    <property type="project" value="UniProtKB-EC"/>
</dbReference>
<dbReference type="Gene3D" id="1.10.8.50">
    <property type="match status" value="1"/>
</dbReference>